<gene>
    <name evidence="3" type="ORF">J2N86_11910</name>
</gene>
<feature type="transmembrane region" description="Helical" evidence="1">
    <location>
        <begin position="129"/>
        <end position="151"/>
    </location>
</feature>
<keyword evidence="1" id="KW-0472">Membrane</keyword>
<keyword evidence="1" id="KW-1133">Transmembrane helix</keyword>
<reference evidence="3" key="1">
    <citation type="submission" date="2021-03" db="EMBL/GenBank/DDBJ databases">
        <title>Legionella lytica PCM 2298.</title>
        <authorList>
            <person name="Koper P."/>
        </authorList>
    </citation>
    <scope>NUCLEOTIDE SEQUENCE</scope>
    <source>
        <strain evidence="3">PCM 2298</strain>
    </source>
</reference>
<dbReference type="InterPro" id="IPR040737">
    <property type="entry name" value="DUF5638"/>
</dbReference>
<sequence length="224" mass="25410">MPLYYTDAKTRINGYHDQLEVVKNTLSQLISDEEVAGKIQKHINVIQNYYNTSLRNAKNEKTQNAIITSYENYINLLNQSHQFAHVEPVGPDKLEEFFKTSNEAIGREYDARRINAFFHNCYKVCELTFWASAAITLYASIFLVALPMLIVQPTLGLAVSIAVGGLFLKTTGNCLECFNEFKGTARHSTEYDSERALLSFFQPGDLEPVELHNNTHVVEQPVLI</sequence>
<dbReference type="RefSeq" id="WP_252579683.1">
    <property type="nucleotide sequence ID" value="NZ_CP071527.1"/>
</dbReference>
<evidence type="ECO:0000256" key="1">
    <source>
        <dbReference type="SAM" id="Phobius"/>
    </source>
</evidence>
<evidence type="ECO:0000313" key="4">
    <source>
        <dbReference type="Proteomes" id="UP001057474"/>
    </source>
</evidence>
<evidence type="ECO:0000259" key="2">
    <source>
        <dbReference type="Pfam" id="PF18688"/>
    </source>
</evidence>
<proteinExistence type="predicted"/>
<keyword evidence="1" id="KW-0812">Transmembrane</keyword>
<accession>A0ABY4Y6Y9</accession>
<dbReference type="Pfam" id="PF18688">
    <property type="entry name" value="DUF5638"/>
    <property type="match status" value="1"/>
</dbReference>
<protein>
    <recommendedName>
        <fullName evidence="2">DUF5638 domain-containing protein</fullName>
    </recommendedName>
</protein>
<keyword evidence="4" id="KW-1185">Reference proteome</keyword>
<name>A0ABY4Y6Y9_9GAMM</name>
<organism evidence="3 4">
    <name type="scientific">Legionella lytica</name>
    <dbReference type="NCBI Taxonomy" id="96232"/>
    <lineage>
        <taxon>Bacteria</taxon>
        <taxon>Pseudomonadati</taxon>
        <taxon>Pseudomonadota</taxon>
        <taxon>Gammaproteobacteria</taxon>
        <taxon>Legionellales</taxon>
        <taxon>Legionellaceae</taxon>
        <taxon>Legionella</taxon>
    </lineage>
</organism>
<evidence type="ECO:0000313" key="3">
    <source>
        <dbReference type="EMBL" id="USQ13383.1"/>
    </source>
</evidence>
<feature type="domain" description="DUF5638" evidence="2">
    <location>
        <begin position="17"/>
        <end position="125"/>
    </location>
</feature>
<dbReference type="EMBL" id="CP071527">
    <property type="protein sequence ID" value="USQ13383.1"/>
    <property type="molecule type" value="Genomic_DNA"/>
</dbReference>
<dbReference type="Proteomes" id="UP001057474">
    <property type="component" value="Chromosome"/>
</dbReference>